<dbReference type="WBParaSite" id="ES5_v2.g26090.t1">
    <property type="protein sequence ID" value="ES5_v2.g26090.t1"/>
    <property type="gene ID" value="ES5_v2.g26090"/>
</dbReference>
<sequence>MVQHVVQLTLKEYERYNNVQRESFVKIDALKLENKRLQEVIKEQEEKIIDLERHLAQHEVKVPFLIQQAAEESDIGHPFPEKSPASTTDPTSNENETLMLPEEILDTHIFVKGEHSQMEE</sequence>
<protein>
    <submittedName>
        <fullName evidence="2">Uncharacterized protein</fullName>
    </submittedName>
</protein>
<evidence type="ECO:0000313" key="2">
    <source>
        <dbReference type="WBParaSite" id="ES5_v2.g26090.t1"/>
    </source>
</evidence>
<name>A0AC34G8M1_9BILA</name>
<dbReference type="Proteomes" id="UP000887579">
    <property type="component" value="Unplaced"/>
</dbReference>
<proteinExistence type="predicted"/>
<reference evidence="2" key="1">
    <citation type="submission" date="2022-11" db="UniProtKB">
        <authorList>
            <consortium name="WormBaseParasite"/>
        </authorList>
    </citation>
    <scope>IDENTIFICATION</scope>
</reference>
<accession>A0AC34G8M1</accession>
<evidence type="ECO:0000313" key="1">
    <source>
        <dbReference type="Proteomes" id="UP000887579"/>
    </source>
</evidence>
<organism evidence="1 2">
    <name type="scientific">Panagrolaimus sp. ES5</name>
    <dbReference type="NCBI Taxonomy" id="591445"/>
    <lineage>
        <taxon>Eukaryota</taxon>
        <taxon>Metazoa</taxon>
        <taxon>Ecdysozoa</taxon>
        <taxon>Nematoda</taxon>
        <taxon>Chromadorea</taxon>
        <taxon>Rhabditida</taxon>
        <taxon>Tylenchina</taxon>
        <taxon>Panagrolaimomorpha</taxon>
        <taxon>Panagrolaimoidea</taxon>
        <taxon>Panagrolaimidae</taxon>
        <taxon>Panagrolaimus</taxon>
    </lineage>
</organism>